<accession>A0A443HXR8</accession>
<dbReference type="Proteomes" id="UP000283841">
    <property type="component" value="Unassembled WGS sequence"/>
</dbReference>
<organism evidence="4 5">
    <name type="scientific">Byssochlamys spectabilis</name>
    <name type="common">Paecilomyces variotii</name>
    <dbReference type="NCBI Taxonomy" id="264951"/>
    <lineage>
        <taxon>Eukaryota</taxon>
        <taxon>Fungi</taxon>
        <taxon>Dikarya</taxon>
        <taxon>Ascomycota</taxon>
        <taxon>Pezizomycotina</taxon>
        <taxon>Eurotiomycetes</taxon>
        <taxon>Eurotiomycetidae</taxon>
        <taxon>Eurotiales</taxon>
        <taxon>Thermoascaceae</taxon>
        <taxon>Paecilomyces</taxon>
    </lineage>
</organism>
<dbReference type="STRING" id="264951.A0A443HXR8"/>
<comment type="caution">
    <text evidence="4">The sequence shown here is derived from an EMBL/GenBank/DDBJ whole genome shotgun (WGS) entry which is preliminary data.</text>
</comment>
<dbReference type="InterPro" id="IPR003615">
    <property type="entry name" value="HNH_nuc"/>
</dbReference>
<protein>
    <recommendedName>
        <fullName evidence="3">HNH nuclease domain-containing protein</fullName>
    </recommendedName>
</protein>
<gene>
    <name evidence="4" type="ORF">C8Q69DRAFT_460581</name>
</gene>
<feature type="domain" description="HNH nuclease" evidence="3">
    <location>
        <begin position="209"/>
        <end position="273"/>
    </location>
</feature>
<dbReference type="EMBL" id="RCNU01000003">
    <property type="protein sequence ID" value="RWQ96629.1"/>
    <property type="molecule type" value="Genomic_DNA"/>
</dbReference>
<evidence type="ECO:0000256" key="2">
    <source>
        <dbReference type="SAM" id="MobiDB-lite"/>
    </source>
</evidence>
<name>A0A443HXR8_BYSSP</name>
<feature type="coiled-coil region" evidence="1">
    <location>
        <begin position="106"/>
        <end position="140"/>
    </location>
</feature>
<feature type="compositionally biased region" description="Acidic residues" evidence="2">
    <location>
        <begin position="437"/>
        <end position="453"/>
    </location>
</feature>
<feature type="compositionally biased region" description="Basic and acidic residues" evidence="2">
    <location>
        <begin position="426"/>
        <end position="436"/>
    </location>
</feature>
<keyword evidence="5" id="KW-1185">Reference proteome</keyword>
<proteinExistence type="predicted"/>
<keyword evidence="1" id="KW-0175">Coiled coil</keyword>
<dbReference type="RefSeq" id="XP_028486274.1">
    <property type="nucleotide sequence ID" value="XM_028630175.1"/>
</dbReference>
<dbReference type="VEuPathDB" id="FungiDB:C8Q69DRAFT_460581"/>
<dbReference type="GeneID" id="39599452"/>
<evidence type="ECO:0000256" key="1">
    <source>
        <dbReference type="SAM" id="Coils"/>
    </source>
</evidence>
<reference evidence="4 5" key="1">
    <citation type="journal article" date="2018" name="Front. Microbiol.">
        <title>Genomic and genetic insights into a cosmopolitan fungus, Paecilomyces variotii (Eurotiales).</title>
        <authorList>
            <person name="Urquhart A.S."/>
            <person name="Mondo S.J."/>
            <person name="Makela M.R."/>
            <person name="Hane J.K."/>
            <person name="Wiebenga A."/>
            <person name="He G."/>
            <person name="Mihaltcheva S."/>
            <person name="Pangilinan J."/>
            <person name="Lipzen A."/>
            <person name="Barry K."/>
            <person name="de Vries R.P."/>
            <person name="Grigoriev I.V."/>
            <person name="Idnurm A."/>
        </authorList>
    </citation>
    <scope>NUCLEOTIDE SEQUENCE [LARGE SCALE GENOMIC DNA]</scope>
    <source>
        <strain evidence="4 5">CBS 101075</strain>
    </source>
</reference>
<sequence>MPPKFAIPVRTSSLIPSDQIPPSTDPPLVVPERHSSLMSPGHQNAILHRTTISYSRRVSAASTISATSSISQFVDQKAKVLEADLELLKAYRDGLSDLKTTKKIDIGEYDKTFREVENRKRQLDKENLVLKRQRKILEEDIDDEISANIGASHGELDKIMEIAYSSLVTDKVMAASNLSTQGPKHNQSKYRQAVIKYLSAKPHEGLVWCHILGRHIPSRLTIAAHIVPKSLESEQLSYLFGASDLRVSMDRRNGLTLAAQLEKSLDAGQLVIVPMRPQPQDGATRWKCIVIDQEIMEKPIITLGLGDTVLFKDVHNKPLEFLSNNRPAKRYLYFRFIVTYLYHKRRASNLEWVAQVEAKGTLWATPGPYLRKSMLIALARRASDHYAPEAFWNGVFEEVNESPSRSATEEETLSYALSVQIDAKMDSAHEENMKEGSDEEEDMEEDAEYDPEE</sequence>
<dbReference type="Pfam" id="PF13391">
    <property type="entry name" value="HNH_2"/>
    <property type="match status" value="1"/>
</dbReference>
<feature type="region of interest" description="Disordered" evidence="2">
    <location>
        <begin position="426"/>
        <end position="453"/>
    </location>
</feature>
<dbReference type="AlphaFoldDB" id="A0A443HXR8"/>
<evidence type="ECO:0000313" key="5">
    <source>
        <dbReference type="Proteomes" id="UP000283841"/>
    </source>
</evidence>
<evidence type="ECO:0000259" key="3">
    <source>
        <dbReference type="Pfam" id="PF13391"/>
    </source>
</evidence>
<evidence type="ECO:0000313" key="4">
    <source>
        <dbReference type="EMBL" id="RWQ96629.1"/>
    </source>
</evidence>